<evidence type="ECO:0000313" key="1">
    <source>
        <dbReference type="EMBL" id="AXV10285.1"/>
    </source>
</evidence>
<reference evidence="1 2" key="1">
    <citation type="submission" date="2018-09" db="EMBL/GenBank/DDBJ databases">
        <title>Complete genome sequence of Euzebya sp. DY32-46 isolated from seawater of Pacific Ocean.</title>
        <authorList>
            <person name="Xu L."/>
            <person name="Wu Y.-H."/>
            <person name="Xu X.-W."/>
        </authorList>
    </citation>
    <scope>NUCLEOTIDE SEQUENCE [LARGE SCALE GENOMIC DNA]</scope>
    <source>
        <strain evidence="1 2">DY32-46</strain>
        <plasmid evidence="2">pedy32-46i</plasmid>
    </source>
</reference>
<dbReference type="InterPro" id="IPR017601">
    <property type="entry name" value="DGQHR-contain_dom"/>
</dbReference>
<dbReference type="AlphaFoldDB" id="A0A346Y738"/>
<dbReference type="RefSeq" id="WP_114594851.1">
    <property type="nucleotide sequence ID" value="NZ_CP031166.1"/>
</dbReference>
<protein>
    <submittedName>
        <fullName evidence="1">TgtA5 cluster protein 1</fullName>
    </submittedName>
</protein>
<gene>
    <name evidence="1" type="ORF">DVS28_b0545</name>
</gene>
<geneLocation type="plasmid" evidence="2">
    <name>pedy32-46i</name>
</geneLocation>
<dbReference type="KEGG" id="euz:DVS28_b0545"/>
<dbReference type="OrthoDB" id="237364at2"/>
<keyword evidence="1" id="KW-0614">Plasmid</keyword>
<dbReference type="CDD" id="cd16413">
    <property type="entry name" value="DGQHR_domain"/>
    <property type="match status" value="1"/>
</dbReference>
<keyword evidence="2" id="KW-1185">Reference proteome</keyword>
<dbReference type="EMBL" id="CP031166">
    <property type="protein sequence ID" value="AXV10285.1"/>
    <property type="molecule type" value="Genomic_DNA"/>
</dbReference>
<sequence>MTTNLRLPAIEIDQGRGQRVYTFAVDAKLIPSFAAIHRAGRADDGRTLVGYQRPEVVKHIRAIADYIESDRPMIPNALTISFDATVTFEPHDLNGPVGYARTGDLVVPIPADPNLRPGHLVDGQQRTAAVREADVDTFPLACCAFITGNEAVAREQFLLVNNTKPLPKGLIHELLPGTTTKLPRVLERKRYPAELVAELNLLPWSPLHDRIRTATRPDGFIKDNSVLRMLENSLTDGALYRYRDPHTGQGDTDAIIELVTNFFSAVATVWPNAWDAPPRKSRLVHGAGIIALGFLMDTICDMAAEPGSIPSTNRFTDELRRVAPHCAWMSGHWRFGTDHVRAWNEVQNTSKDQQLLANHLIRHYIEAVRGTPASQIQPNAA</sequence>
<proteinExistence type="predicted"/>
<accession>A0A346Y738</accession>
<dbReference type="Pfam" id="PF14072">
    <property type="entry name" value="DndB"/>
    <property type="match status" value="1"/>
</dbReference>
<dbReference type="NCBIfam" id="NF041060">
    <property type="entry name" value="DpdB"/>
    <property type="match status" value="1"/>
</dbReference>
<dbReference type="InterPro" id="IPR017642">
    <property type="entry name" value="DNA_S_mod_DndB"/>
</dbReference>
<organism evidence="1 2">
    <name type="scientific">Euzebya pacifica</name>
    <dbReference type="NCBI Taxonomy" id="1608957"/>
    <lineage>
        <taxon>Bacteria</taxon>
        <taxon>Bacillati</taxon>
        <taxon>Actinomycetota</taxon>
        <taxon>Nitriliruptoria</taxon>
        <taxon>Euzebyales</taxon>
    </lineage>
</organism>
<dbReference type="NCBIfam" id="TIGR03187">
    <property type="entry name" value="DGQHR"/>
    <property type="match status" value="1"/>
</dbReference>
<name>A0A346Y738_9ACTN</name>
<dbReference type="Proteomes" id="UP000264006">
    <property type="component" value="Plasmid pEDY32-46I"/>
</dbReference>
<evidence type="ECO:0000313" key="2">
    <source>
        <dbReference type="Proteomes" id="UP000264006"/>
    </source>
</evidence>